<keyword evidence="11" id="KW-1185">Reference proteome</keyword>
<evidence type="ECO:0000256" key="5">
    <source>
        <dbReference type="ARBA" id="ARBA00022989"/>
    </source>
</evidence>
<dbReference type="Pfam" id="PF20154">
    <property type="entry name" value="LNT_N"/>
    <property type="match status" value="1"/>
</dbReference>
<evidence type="ECO:0000256" key="2">
    <source>
        <dbReference type="ARBA" id="ARBA00022475"/>
    </source>
</evidence>
<comment type="subcellular location">
    <subcellularLocation>
        <location evidence="1 8">Cell membrane</location>
        <topology evidence="1 8">Multi-pass membrane protein</topology>
    </subcellularLocation>
</comment>
<keyword evidence="4 8" id="KW-0812">Transmembrane</keyword>
<dbReference type="GO" id="GO:0016410">
    <property type="term" value="F:N-acyltransferase activity"/>
    <property type="evidence" value="ECO:0007669"/>
    <property type="project" value="UniProtKB-UniRule"/>
</dbReference>
<dbReference type="GO" id="GO:0005886">
    <property type="term" value="C:plasma membrane"/>
    <property type="evidence" value="ECO:0007669"/>
    <property type="project" value="UniProtKB-SubCell"/>
</dbReference>
<dbReference type="SUPFAM" id="SSF56317">
    <property type="entry name" value="Carbon-nitrogen hydrolase"/>
    <property type="match status" value="1"/>
</dbReference>
<keyword evidence="6 8" id="KW-0472">Membrane</keyword>
<evidence type="ECO:0000256" key="6">
    <source>
        <dbReference type="ARBA" id="ARBA00023136"/>
    </source>
</evidence>
<evidence type="ECO:0000256" key="3">
    <source>
        <dbReference type="ARBA" id="ARBA00022679"/>
    </source>
</evidence>
<evidence type="ECO:0000256" key="4">
    <source>
        <dbReference type="ARBA" id="ARBA00022692"/>
    </source>
</evidence>
<dbReference type="Proteomes" id="UP000191901">
    <property type="component" value="Chromosome"/>
</dbReference>
<dbReference type="InterPro" id="IPR036526">
    <property type="entry name" value="C-N_Hydrolase_sf"/>
</dbReference>
<comment type="catalytic activity">
    <reaction evidence="8">
        <text>N-terminal S-1,2-diacyl-sn-glyceryl-L-cysteinyl-[lipoprotein] + a glycerophospholipid = N-acyl-S-1,2-diacyl-sn-glyceryl-L-cysteinyl-[lipoprotein] + a 2-acyl-sn-glycero-3-phospholipid + H(+)</text>
        <dbReference type="Rhea" id="RHEA:48228"/>
        <dbReference type="Rhea" id="RHEA-COMP:14681"/>
        <dbReference type="Rhea" id="RHEA-COMP:14684"/>
        <dbReference type="ChEBI" id="CHEBI:15378"/>
        <dbReference type="ChEBI" id="CHEBI:136912"/>
        <dbReference type="ChEBI" id="CHEBI:140656"/>
        <dbReference type="ChEBI" id="CHEBI:140657"/>
        <dbReference type="ChEBI" id="CHEBI:140660"/>
        <dbReference type="EC" id="2.3.1.269"/>
    </reaction>
</comment>
<dbReference type="Pfam" id="PF00795">
    <property type="entry name" value="CN_hydrolase"/>
    <property type="match status" value="1"/>
</dbReference>
<comment type="similarity">
    <text evidence="8">Belongs to the CN hydrolase family. Apolipoprotein N-acyltransferase subfamily.</text>
</comment>
<dbReference type="HAMAP" id="MF_01148">
    <property type="entry name" value="Lnt"/>
    <property type="match status" value="1"/>
</dbReference>
<feature type="transmembrane region" description="Helical" evidence="8">
    <location>
        <begin position="140"/>
        <end position="161"/>
    </location>
</feature>
<dbReference type="KEGG" id="hhg:XM38_000270"/>
<dbReference type="EMBL" id="CP021983">
    <property type="protein sequence ID" value="ASC69101.1"/>
    <property type="molecule type" value="Genomic_DNA"/>
</dbReference>
<evidence type="ECO:0000256" key="7">
    <source>
        <dbReference type="ARBA" id="ARBA00023315"/>
    </source>
</evidence>
<dbReference type="PROSITE" id="PS50263">
    <property type="entry name" value="CN_HYDROLASE"/>
    <property type="match status" value="1"/>
</dbReference>
<gene>
    <name evidence="8 10" type="primary">lnt</name>
    <name evidence="10" type="ORF">XM38_000270</name>
</gene>
<evidence type="ECO:0000256" key="8">
    <source>
        <dbReference type="HAMAP-Rule" id="MF_01148"/>
    </source>
</evidence>
<feature type="transmembrane region" description="Helical" evidence="8">
    <location>
        <begin position="181"/>
        <end position="199"/>
    </location>
</feature>
<feature type="transmembrane region" description="Helical" evidence="8">
    <location>
        <begin position="211"/>
        <end position="231"/>
    </location>
</feature>
<dbReference type="InterPro" id="IPR045378">
    <property type="entry name" value="LNT_N"/>
</dbReference>
<dbReference type="Gene3D" id="3.60.110.10">
    <property type="entry name" value="Carbon-nitrogen hydrolase"/>
    <property type="match status" value="1"/>
</dbReference>
<dbReference type="GO" id="GO:0042158">
    <property type="term" value="P:lipoprotein biosynthetic process"/>
    <property type="evidence" value="ECO:0007669"/>
    <property type="project" value="UniProtKB-UniRule"/>
</dbReference>
<reference evidence="10 11" key="1">
    <citation type="journal article" date="2016" name="Biochim. Biophys. Acta">
        <title>Characterization of red-shifted phycobilisomes isolated from the chlorophyll f-containing cyanobacterium Halomicronema hongdechloris.</title>
        <authorList>
            <person name="Li Y."/>
            <person name="Lin Y."/>
            <person name="Garvey C.J."/>
            <person name="Birch D."/>
            <person name="Corkery R.W."/>
            <person name="Loughlin P.C."/>
            <person name="Scheer H."/>
            <person name="Willows R.D."/>
            <person name="Chen M."/>
        </authorList>
    </citation>
    <scope>NUCLEOTIDE SEQUENCE [LARGE SCALE GENOMIC DNA]</scope>
    <source>
        <strain evidence="10 11">C2206</strain>
    </source>
</reference>
<dbReference type="InterPro" id="IPR003010">
    <property type="entry name" value="C-N_Hydrolase"/>
</dbReference>
<organism evidence="10 11">
    <name type="scientific">Halomicronema hongdechloris C2206</name>
    <dbReference type="NCBI Taxonomy" id="1641165"/>
    <lineage>
        <taxon>Bacteria</taxon>
        <taxon>Bacillati</taxon>
        <taxon>Cyanobacteriota</taxon>
        <taxon>Cyanophyceae</taxon>
        <taxon>Nodosilineales</taxon>
        <taxon>Nodosilineaceae</taxon>
        <taxon>Halomicronema</taxon>
    </lineage>
</organism>
<feature type="transmembrane region" description="Helical" evidence="8">
    <location>
        <begin position="498"/>
        <end position="516"/>
    </location>
</feature>
<feature type="transmembrane region" description="Helical" evidence="8">
    <location>
        <begin position="106"/>
        <end position="128"/>
    </location>
</feature>
<keyword evidence="2 8" id="KW-1003">Cell membrane</keyword>
<dbReference type="EC" id="2.3.1.269" evidence="8"/>
<dbReference type="AlphaFoldDB" id="A0A1Z3HFP7"/>
<evidence type="ECO:0000256" key="1">
    <source>
        <dbReference type="ARBA" id="ARBA00004651"/>
    </source>
</evidence>
<keyword evidence="5 8" id="KW-1133">Transmembrane helix</keyword>
<sequence length="525" mass="57828">MTTVLSLGKLLTSYGLTPGRGWLLAALGGVLMAMAPAPLGLWPLAWLALVPLWRLLAQPQTTYGRALRYGSIWGMAYNGIALAWITHLHPLTWMGVPWLGSLGIALFAWGAIVLWGAILVMVWSLAMVWCHRYYPTVTRLLLGVGLWCLLESLWSASPLTWTSLSFTQSPGNLWILHLGRLSGQFTVTAVIVAVNGCLAEIWHQQRNRRHVLGLAVLALLIGSHAIGWGLYRQPLADTAHNAIEVGIIQGNVPTRIKLTPAGVRLALRRYAEGYRTLATAGVDAVLTPEGALPFAWGTDFSQRTDLYQAVRQLKVPLWLGAFGPVADEHLAQSLLTITGDGQVTGRYDKVKLVPLGEYIPLESILSQLINRLSPLESYLVPGSPDQRFQTPFGPAIVGICYESVYGHQFRRQAVQGGRFILTASNNDPYPSGMMAQHHAQDLMRAIETDRWAARATNTGLSGVVDPHGHTLWLSQPNTYTVHRHTIYQRQTRTLYVRWGNWLTLGLIGLAGISLIWPQRNSSATS</sequence>
<protein>
    <recommendedName>
        <fullName evidence="8">Apolipoprotein N-acyltransferase</fullName>
        <shortName evidence="8">ALP N-acyltransferase</shortName>
        <ecNumber evidence="8">2.3.1.269</ecNumber>
    </recommendedName>
</protein>
<proteinExistence type="inferred from homology"/>
<dbReference type="STRING" id="1641165.XM38_02605"/>
<comment type="pathway">
    <text evidence="8">Protein modification; lipoprotein biosynthesis (N-acyl transfer).</text>
</comment>
<dbReference type="NCBIfam" id="TIGR00546">
    <property type="entry name" value="lnt"/>
    <property type="match status" value="1"/>
</dbReference>
<dbReference type="PANTHER" id="PTHR38686">
    <property type="entry name" value="APOLIPOPROTEIN N-ACYLTRANSFERASE"/>
    <property type="match status" value="1"/>
</dbReference>
<dbReference type="PANTHER" id="PTHR38686:SF1">
    <property type="entry name" value="APOLIPOPROTEIN N-ACYLTRANSFERASE"/>
    <property type="match status" value="1"/>
</dbReference>
<evidence type="ECO:0000259" key="9">
    <source>
        <dbReference type="PROSITE" id="PS50263"/>
    </source>
</evidence>
<feature type="domain" description="CN hydrolase" evidence="9">
    <location>
        <begin position="248"/>
        <end position="493"/>
    </location>
</feature>
<accession>A0A1Z3HFP7</accession>
<evidence type="ECO:0000313" key="10">
    <source>
        <dbReference type="EMBL" id="ASC69101.1"/>
    </source>
</evidence>
<keyword evidence="7 8" id="KW-0012">Acyltransferase</keyword>
<feature type="transmembrane region" description="Helical" evidence="8">
    <location>
        <begin position="66"/>
        <end position="86"/>
    </location>
</feature>
<keyword evidence="3 8" id="KW-0808">Transferase</keyword>
<dbReference type="InterPro" id="IPR004563">
    <property type="entry name" value="Apolipo_AcylTrfase"/>
</dbReference>
<feature type="transmembrane region" description="Helical" evidence="8">
    <location>
        <begin position="20"/>
        <end position="45"/>
    </location>
</feature>
<evidence type="ECO:0000313" key="11">
    <source>
        <dbReference type="Proteomes" id="UP000191901"/>
    </source>
</evidence>
<dbReference type="CDD" id="cd07571">
    <property type="entry name" value="ALP_N-acyl_transferase"/>
    <property type="match status" value="1"/>
</dbReference>
<name>A0A1Z3HFP7_9CYAN</name>
<dbReference type="UniPathway" id="UPA00666"/>
<comment type="function">
    <text evidence="8">Catalyzes the phospholipid dependent N-acylation of the N-terminal cysteine of apolipoprotein, the last step in lipoprotein maturation.</text>
</comment>